<reference evidence="1 2" key="1">
    <citation type="submission" date="2018-05" db="EMBL/GenBank/DDBJ databases">
        <title>Freshwater and sediment microbial communities from various areas in North America, analyzing microbe dynamics in response to fracking.</title>
        <authorList>
            <person name="Lamendella R."/>
        </authorList>
    </citation>
    <scope>NUCLEOTIDE SEQUENCE [LARGE SCALE GENOMIC DNA]</scope>
    <source>
        <strain evidence="1 2">15_TX</strain>
    </source>
</reference>
<proteinExistence type="predicted"/>
<sequence length="86" mass="10273">MTLIDLYKSRRKKNDQNGHKRFGASVWEFEVYKSEFHSRLRQVNDEVLWPSMHFFLTFEISGCSCRDEVVVTHESKTGRWQANICM</sequence>
<accession>A0A2V2ZY72</accession>
<dbReference type="AlphaFoldDB" id="A0A2V2ZY72"/>
<dbReference type="EMBL" id="QGTW01000004">
    <property type="protein sequence ID" value="PWW29384.1"/>
    <property type="molecule type" value="Genomic_DNA"/>
</dbReference>
<dbReference type="RefSeq" id="WP_110064459.1">
    <property type="nucleotide sequence ID" value="NZ_QGTW01000004.1"/>
</dbReference>
<gene>
    <name evidence="1" type="ORF">DFO73_10413</name>
</gene>
<name>A0A2V2ZY72_9BACI</name>
<evidence type="ECO:0000313" key="1">
    <source>
        <dbReference type="EMBL" id="PWW29384.1"/>
    </source>
</evidence>
<comment type="caution">
    <text evidence="1">The sequence shown here is derived from an EMBL/GenBank/DDBJ whole genome shotgun (WGS) entry which is preliminary data.</text>
</comment>
<evidence type="ECO:0000313" key="2">
    <source>
        <dbReference type="Proteomes" id="UP000247150"/>
    </source>
</evidence>
<protein>
    <submittedName>
        <fullName evidence="1">Uncharacterized protein</fullName>
    </submittedName>
</protein>
<organism evidence="1 2">
    <name type="scientific">Cytobacillus oceanisediminis</name>
    <dbReference type="NCBI Taxonomy" id="665099"/>
    <lineage>
        <taxon>Bacteria</taxon>
        <taxon>Bacillati</taxon>
        <taxon>Bacillota</taxon>
        <taxon>Bacilli</taxon>
        <taxon>Bacillales</taxon>
        <taxon>Bacillaceae</taxon>
        <taxon>Cytobacillus</taxon>
    </lineage>
</organism>
<dbReference type="Proteomes" id="UP000247150">
    <property type="component" value="Unassembled WGS sequence"/>
</dbReference>